<dbReference type="RefSeq" id="WP_200748874.1">
    <property type="nucleotide sequence ID" value="NZ_JAEOAH010000009.1"/>
</dbReference>
<comment type="caution">
    <text evidence="1">The sequence shown here is derived from an EMBL/GenBank/DDBJ whole genome shotgun (WGS) entry which is preliminary data.</text>
</comment>
<protein>
    <submittedName>
        <fullName evidence="1">YpjP family protein</fullName>
    </submittedName>
</protein>
<accession>A0ABS1H6S0</accession>
<dbReference type="Proteomes" id="UP000618943">
    <property type="component" value="Unassembled WGS sequence"/>
</dbReference>
<dbReference type="Pfam" id="PF14005">
    <property type="entry name" value="YpjP"/>
    <property type="match status" value="1"/>
</dbReference>
<gene>
    <name evidence="1" type="ORF">JFL43_09605</name>
</gene>
<evidence type="ECO:0000313" key="2">
    <source>
        <dbReference type="Proteomes" id="UP000618943"/>
    </source>
</evidence>
<proteinExistence type="predicted"/>
<reference evidence="1 2" key="1">
    <citation type="submission" date="2020-12" db="EMBL/GenBank/DDBJ databases">
        <title>YIM B01967 draft genome.</title>
        <authorList>
            <person name="Yan X."/>
        </authorList>
    </citation>
    <scope>NUCLEOTIDE SEQUENCE [LARGE SCALE GENOMIC DNA]</scope>
    <source>
        <strain evidence="1 2">YIM B01967</strain>
    </source>
</reference>
<keyword evidence="2" id="KW-1185">Reference proteome</keyword>
<evidence type="ECO:0000313" key="1">
    <source>
        <dbReference type="EMBL" id="MBK3495107.1"/>
    </source>
</evidence>
<sequence>MQKWIQKFLVASVAVITLGVITPSHAIWEGILDHNSNAKAQFSDNPTSQQTKYIETQYETVISTEDETSFEDYAFAAAKEQAYLKFGSRVGPQISSEFDDVIFPKIQEAIEMTVQRLDDETTKSLGITENPSGNYAEKIFHVFNTASGQDLIRFHVRTENRPFEGYYYNFHYHTYEDNFTAHNNLGEIYWSKNTPPKWLS</sequence>
<dbReference type="EMBL" id="JAEOAH010000009">
    <property type="protein sequence ID" value="MBK3495107.1"/>
    <property type="molecule type" value="Genomic_DNA"/>
</dbReference>
<dbReference type="InterPro" id="IPR025616">
    <property type="entry name" value="YpjP"/>
</dbReference>
<name>A0ABS1H6S0_9BACL</name>
<organism evidence="1 2">
    <name type="scientific">Viridibacillus soli</name>
    <dbReference type="NCBI Taxonomy" id="2798301"/>
    <lineage>
        <taxon>Bacteria</taxon>
        <taxon>Bacillati</taxon>
        <taxon>Bacillota</taxon>
        <taxon>Bacilli</taxon>
        <taxon>Bacillales</taxon>
        <taxon>Caryophanaceae</taxon>
        <taxon>Viridibacillus</taxon>
    </lineage>
</organism>